<sequence length="647" mass="68461">MDMSLAQQQGLKPLPTIHAAKKKPPPTNRQKRSPLLAGCKSQAALDSLPRNARGSNAAIHRLNARNAFNRSDLIFPSQSAESTTQPSCASKAQAASTVNASNGQSLGLQGVAAASFGTPSRVKRSISLNRSKSSGARTPLAKRAPPVSSGDLPIVSSDLELREEEETRYDVQNERGQTKSELELEEPARYRSRYQSLPSGPILPSPTKPFPSKLNPESTPSSPRNAQASKGIEGIGNYFASQSQGGQARKRVIDKSMIGKPTNFQHTGHIGAPSSRAALSPLESVALKAQISEVTAALKWDDLKTDLGNDREASDSTKVALSTTGQALMSRPAEAKVTPIKQEVSSHTGLSQAAGIVLRTHEIPSPLETGQVPTELCALPKDLSQTRSSSLAQPQGPAIDQSAPSKATRSYMPKEEAVVGGGGGGGGITKRKPVPQLLPEIPSLSPPQVSRGARRYPAVVASPDEHSEEPLSLGPTDLGRETSVVGRLPDVSSLGKYQSRDRRKSGRGSLARIPGQGSVGGDSTIKRWGLAEAFGDASSTLSPAAAARIADGTADQGAEMREEEEKKERKKEQKKMVEGPAGVYITDTANVRWNSAMDEIRKALAADQAEGEAGSELQVSCSPQDGDKGMEEGMRLADQVLQRLGVE</sequence>
<name>A0ACD0NQK3_9BASI</name>
<dbReference type="Proteomes" id="UP000245626">
    <property type="component" value="Unassembled WGS sequence"/>
</dbReference>
<accession>A0ACD0NQK3</accession>
<gene>
    <name evidence="1" type="ORF">IE53DRAFT_389745</name>
</gene>
<evidence type="ECO:0000313" key="1">
    <source>
        <dbReference type="EMBL" id="PWN48082.1"/>
    </source>
</evidence>
<evidence type="ECO:0000313" key="2">
    <source>
        <dbReference type="Proteomes" id="UP000245626"/>
    </source>
</evidence>
<organism evidence="1 2">
    <name type="scientific">Violaceomyces palustris</name>
    <dbReference type="NCBI Taxonomy" id="1673888"/>
    <lineage>
        <taxon>Eukaryota</taxon>
        <taxon>Fungi</taxon>
        <taxon>Dikarya</taxon>
        <taxon>Basidiomycota</taxon>
        <taxon>Ustilaginomycotina</taxon>
        <taxon>Ustilaginomycetes</taxon>
        <taxon>Violaceomycetales</taxon>
        <taxon>Violaceomycetaceae</taxon>
        <taxon>Violaceomyces</taxon>
    </lineage>
</organism>
<protein>
    <submittedName>
        <fullName evidence="1">Uncharacterized protein</fullName>
    </submittedName>
</protein>
<proteinExistence type="predicted"/>
<dbReference type="EMBL" id="KZ820272">
    <property type="protein sequence ID" value="PWN48082.1"/>
    <property type="molecule type" value="Genomic_DNA"/>
</dbReference>
<keyword evidence="2" id="KW-1185">Reference proteome</keyword>
<reference evidence="1 2" key="1">
    <citation type="journal article" date="2018" name="Mol. Biol. Evol.">
        <title>Broad Genomic Sampling Reveals a Smut Pathogenic Ancestry of the Fungal Clade Ustilaginomycotina.</title>
        <authorList>
            <person name="Kijpornyongpan T."/>
            <person name="Mondo S.J."/>
            <person name="Barry K."/>
            <person name="Sandor L."/>
            <person name="Lee J."/>
            <person name="Lipzen A."/>
            <person name="Pangilinan J."/>
            <person name="LaButti K."/>
            <person name="Hainaut M."/>
            <person name="Henrissat B."/>
            <person name="Grigoriev I.V."/>
            <person name="Spatafora J.W."/>
            <person name="Aime M.C."/>
        </authorList>
    </citation>
    <scope>NUCLEOTIDE SEQUENCE [LARGE SCALE GENOMIC DNA]</scope>
    <source>
        <strain evidence="1 2">SA 807</strain>
    </source>
</reference>